<dbReference type="Proteomes" id="UP000644147">
    <property type="component" value="Unassembled WGS sequence"/>
</dbReference>
<keyword evidence="3" id="KW-1185">Reference proteome</keyword>
<comment type="caution">
    <text evidence="2">The sequence shown here is derived from an EMBL/GenBank/DDBJ whole genome shotgun (WGS) entry which is preliminary data.</text>
</comment>
<gene>
    <name evidence="2" type="ORF">I5M27_12890</name>
</gene>
<protein>
    <submittedName>
        <fullName evidence="2">Uncharacterized protein</fullName>
    </submittedName>
</protein>
<dbReference type="EMBL" id="JAEHFX010000006">
    <property type="protein sequence ID" value="MBK0403884.1"/>
    <property type="molecule type" value="Genomic_DNA"/>
</dbReference>
<accession>A0ABS1C3A3</accession>
<reference evidence="2 3" key="1">
    <citation type="submission" date="2020-12" db="EMBL/GenBank/DDBJ databases">
        <title>Bacterial novel species Adhaeribacter sp. BT258 isolated from soil.</title>
        <authorList>
            <person name="Jung H.-Y."/>
        </authorList>
    </citation>
    <scope>NUCLEOTIDE SEQUENCE [LARGE SCALE GENOMIC DNA]</scope>
    <source>
        <strain evidence="2 3">BT258</strain>
    </source>
</reference>
<evidence type="ECO:0000313" key="2">
    <source>
        <dbReference type="EMBL" id="MBK0403884.1"/>
    </source>
</evidence>
<sequence>MSTQFEKGNPGKPKGAKNKVTTEIREKFDQLLQSVTAEQMAADLLALKPAERLNLIMGLAEYITPKLARTQMQFDNQAILNPVFKINVIHSKDGFTAPPLANSEKDVVL</sequence>
<feature type="region of interest" description="Disordered" evidence="1">
    <location>
        <begin position="1"/>
        <end position="20"/>
    </location>
</feature>
<dbReference type="RefSeq" id="WP_200506660.1">
    <property type="nucleotide sequence ID" value="NZ_JAEHFX010000006.1"/>
</dbReference>
<organism evidence="2 3">
    <name type="scientific">Adhaeribacter terrigena</name>
    <dbReference type="NCBI Taxonomy" id="2793070"/>
    <lineage>
        <taxon>Bacteria</taxon>
        <taxon>Pseudomonadati</taxon>
        <taxon>Bacteroidota</taxon>
        <taxon>Cytophagia</taxon>
        <taxon>Cytophagales</taxon>
        <taxon>Hymenobacteraceae</taxon>
        <taxon>Adhaeribacter</taxon>
    </lineage>
</organism>
<evidence type="ECO:0000313" key="3">
    <source>
        <dbReference type="Proteomes" id="UP000644147"/>
    </source>
</evidence>
<proteinExistence type="predicted"/>
<evidence type="ECO:0000256" key="1">
    <source>
        <dbReference type="SAM" id="MobiDB-lite"/>
    </source>
</evidence>
<name>A0ABS1C3A3_9BACT</name>